<reference evidence="1" key="1">
    <citation type="journal article" date="2020" name="BMC Genomics">
        <title>Correction to: Identification and distribution of gene clusters required for synthesis of sphingolipid metabolism inhibitors in diverse species of the filamentous fungus Fusarium.</title>
        <authorList>
            <person name="Kim H.S."/>
            <person name="Lohmar J.M."/>
            <person name="Busman M."/>
            <person name="Brown D.W."/>
            <person name="Naumann T.A."/>
            <person name="Divon H.H."/>
            <person name="Lysoe E."/>
            <person name="Uhlig S."/>
            <person name="Proctor R.H."/>
        </authorList>
    </citation>
    <scope>NUCLEOTIDE SEQUENCE</scope>
    <source>
        <strain evidence="1">NRRL 20472</strain>
    </source>
</reference>
<evidence type="ECO:0000313" key="1">
    <source>
        <dbReference type="EMBL" id="KAF4946874.1"/>
    </source>
</evidence>
<protein>
    <submittedName>
        <fullName evidence="1">Uncharacterized protein</fullName>
    </submittedName>
</protein>
<dbReference type="SUPFAM" id="SSF54928">
    <property type="entry name" value="RNA-binding domain, RBD"/>
    <property type="match status" value="1"/>
</dbReference>
<name>A0A8H4SWM4_9HYPO</name>
<comment type="caution">
    <text evidence="1">The sequence shown here is derived from an EMBL/GenBank/DDBJ whole genome shotgun (WGS) entry which is preliminary data.</text>
</comment>
<proteinExistence type="predicted"/>
<gene>
    <name evidence="1" type="ORF">FSARC_14107</name>
</gene>
<evidence type="ECO:0000313" key="2">
    <source>
        <dbReference type="Proteomes" id="UP000622797"/>
    </source>
</evidence>
<accession>A0A8H4SWM4</accession>
<dbReference type="Proteomes" id="UP000622797">
    <property type="component" value="Unassembled WGS sequence"/>
</dbReference>
<reference evidence="1" key="2">
    <citation type="submission" date="2020-05" db="EMBL/GenBank/DDBJ databases">
        <authorList>
            <person name="Kim H.-S."/>
            <person name="Proctor R.H."/>
            <person name="Brown D.W."/>
        </authorList>
    </citation>
    <scope>NUCLEOTIDE SEQUENCE</scope>
    <source>
        <strain evidence="1">NRRL 20472</strain>
    </source>
</reference>
<keyword evidence="2" id="KW-1185">Reference proteome</keyword>
<dbReference type="OrthoDB" id="5055216at2759"/>
<dbReference type="GO" id="GO:0003676">
    <property type="term" value="F:nucleic acid binding"/>
    <property type="evidence" value="ECO:0007669"/>
    <property type="project" value="InterPro"/>
</dbReference>
<organism evidence="1 2">
    <name type="scientific">Fusarium sarcochroum</name>
    <dbReference type="NCBI Taxonomy" id="1208366"/>
    <lineage>
        <taxon>Eukaryota</taxon>
        <taxon>Fungi</taxon>
        <taxon>Dikarya</taxon>
        <taxon>Ascomycota</taxon>
        <taxon>Pezizomycotina</taxon>
        <taxon>Sordariomycetes</taxon>
        <taxon>Hypocreomycetidae</taxon>
        <taxon>Hypocreales</taxon>
        <taxon>Nectriaceae</taxon>
        <taxon>Fusarium</taxon>
        <taxon>Fusarium lateritium species complex</taxon>
    </lineage>
</organism>
<dbReference type="AlphaFoldDB" id="A0A8H4SWM4"/>
<dbReference type="InterPro" id="IPR035979">
    <property type="entry name" value="RBD_domain_sf"/>
</dbReference>
<dbReference type="EMBL" id="JABEXW010001138">
    <property type="protein sequence ID" value="KAF4946874.1"/>
    <property type="molecule type" value="Genomic_DNA"/>
</dbReference>
<sequence>MPEVSIDLPTHLIHVPAGHKNESRYYYIPIYNIPFGGAKEIIGRRLRQCHVIDWQFHNDGQSGWVCFACENDFEKALEKLHEMKQVNPKLEYSGINKRESFKLEVIDCTLTQPRFARLCSSRAKGALRRKADLMDWIRLDLPEVDGLRLDKIEDILDEAMFGSETVRVLVERLDSDSSAAECRQDAPPLVVLGSSKLPLRWPRIVSKWNPNVGTIQENAD</sequence>